<feature type="domain" description="Major facilitator superfamily (MFS) profile" evidence="7">
    <location>
        <begin position="1"/>
        <end position="369"/>
    </location>
</feature>
<feature type="transmembrane region" description="Helical" evidence="6">
    <location>
        <begin position="150"/>
        <end position="168"/>
    </location>
</feature>
<dbReference type="InterPro" id="IPR036259">
    <property type="entry name" value="MFS_trans_sf"/>
</dbReference>
<evidence type="ECO:0000256" key="2">
    <source>
        <dbReference type="ARBA" id="ARBA00022448"/>
    </source>
</evidence>
<evidence type="ECO:0000256" key="6">
    <source>
        <dbReference type="SAM" id="Phobius"/>
    </source>
</evidence>
<evidence type="ECO:0000256" key="5">
    <source>
        <dbReference type="ARBA" id="ARBA00023136"/>
    </source>
</evidence>
<feature type="transmembrane region" description="Helical" evidence="6">
    <location>
        <begin position="229"/>
        <end position="249"/>
    </location>
</feature>
<keyword evidence="4 6" id="KW-1133">Transmembrane helix</keyword>
<feature type="transmembrane region" description="Helical" evidence="6">
    <location>
        <begin position="347"/>
        <end position="365"/>
    </location>
</feature>
<dbReference type="RefSeq" id="WP_261693035.1">
    <property type="nucleotide sequence ID" value="NZ_CP104694.1"/>
</dbReference>
<feature type="transmembrane region" description="Helical" evidence="6">
    <location>
        <begin position="63"/>
        <end position="81"/>
    </location>
</feature>
<proteinExistence type="predicted"/>
<dbReference type="Pfam" id="PF07690">
    <property type="entry name" value="MFS_1"/>
    <property type="match status" value="1"/>
</dbReference>
<dbReference type="SUPFAM" id="SSF103473">
    <property type="entry name" value="MFS general substrate transporter"/>
    <property type="match status" value="1"/>
</dbReference>
<dbReference type="PANTHER" id="PTHR23506">
    <property type="entry name" value="GH10249P"/>
    <property type="match status" value="1"/>
</dbReference>
<comment type="subcellular location">
    <subcellularLocation>
        <location evidence="1">Membrane</location>
        <topology evidence="1">Multi-pass membrane protein</topology>
    </subcellularLocation>
</comment>
<keyword evidence="9" id="KW-1185">Reference proteome</keyword>
<name>A0ABY6B7R7_9GAMM</name>
<gene>
    <name evidence="8" type="ORF">N4264_14950</name>
</gene>
<keyword evidence="5 6" id="KW-0472">Membrane</keyword>
<dbReference type="InterPro" id="IPR050930">
    <property type="entry name" value="MFS_Vesicular_Transporter"/>
</dbReference>
<accession>A0ABY6B7R7</accession>
<dbReference type="PRINTS" id="PR01035">
    <property type="entry name" value="TCRTETA"/>
</dbReference>
<dbReference type="Gene3D" id="1.20.1250.20">
    <property type="entry name" value="MFS general substrate transporter like domains"/>
    <property type="match status" value="1"/>
</dbReference>
<feature type="transmembrane region" description="Helical" evidence="6">
    <location>
        <begin position="285"/>
        <end position="307"/>
    </location>
</feature>
<dbReference type="EMBL" id="CP104694">
    <property type="protein sequence ID" value="UXI66049.1"/>
    <property type="molecule type" value="Genomic_DNA"/>
</dbReference>
<dbReference type="InterPro" id="IPR011701">
    <property type="entry name" value="MFS"/>
</dbReference>
<dbReference type="InterPro" id="IPR001958">
    <property type="entry name" value="Tet-R_TetA/multi-R_MdtG-like"/>
</dbReference>
<dbReference type="InterPro" id="IPR020846">
    <property type="entry name" value="MFS_dom"/>
</dbReference>
<keyword evidence="3 6" id="KW-0812">Transmembrane</keyword>
<feature type="transmembrane region" description="Helical" evidence="6">
    <location>
        <begin position="197"/>
        <end position="217"/>
    </location>
</feature>
<dbReference type="Proteomes" id="UP001064632">
    <property type="component" value="Chromosome"/>
</dbReference>
<keyword evidence="2" id="KW-0813">Transport</keyword>
<dbReference type="PANTHER" id="PTHR23506:SF23">
    <property type="entry name" value="GH10249P"/>
    <property type="match status" value="1"/>
</dbReference>
<dbReference type="PROSITE" id="PS50850">
    <property type="entry name" value="MFS"/>
    <property type="match status" value="1"/>
</dbReference>
<feature type="transmembrane region" description="Helical" evidence="6">
    <location>
        <begin position="261"/>
        <end position="279"/>
    </location>
</feature>
<organism evidence="8 9">
    <name type="scientific">Tahibacter amnicola</name>
    <dbReference type="NCBI Taxonomy" id="2976241"/>
    <lineage>
        <taxon>Bacteria</taxon>
        <taxon>Pseudomonadati</taxon>
        <taxon>Pseudomonadota</taxon>
        <taxon>Gammaproteobacteria</taxon>
        <taxon>Lysobacterales</taxon>
        <taxon>Rhodanobacteraceae</taxon>
        <taxon>Tahibacter</taxon>
    </lineage>
</organism>
<feature type="transmembrane region" description="Helical" evidence="6">
    <location>
        <begin position="126"/>
        <end position="144"/>
    </location>
</feature>
<protein>
    <submittedName>
        <fullName evidence="8">MFS transporter</fullName>
    </submittedName>
</protein>
<evidence type="ECO:0000256" key="1">
    <source>
        <dbReference type="ARBA" id="ARBA00004141"/>
    </source>
</evidence>
<evidence type="ECO:0000256" key="4">
    <source>
        <dbReference type="ARBA" id="ARBA00022989"/>
    </source>
</evidence>
<evidence type="ECO:0000259" key="7">
    <source>
        <dbReference type="PROSITE" id="PS50850"/>
    </source>
</evidence>
<evidence type="ECO:0000313" key="8">
    <source>
        <dbReference type="EMBL" id="UXI66049.1"/>
    </source>
</evidence>
<reference evidence="8" key="1">
    <citation type="submission" date="2022-09" db="EMBL/GenBank/DDBJ databases">
        <title>Tahibacter sp. nov., isolated from a fresh water.</title>
        <authorList>
            <person name="Baek J.H."/>
            <person name="Lee J.K."/>
            <person name="Kim J.M."/>
            <person name="Jeon C.O."/>
        </authorList>
    </citation>
    <scope>NUCLEOTIDE SEQUENCE</scope>
    <source>
        <strain evidence="8">W38</strain>
    </source>
</reference>
<sequence>MLTVFASALAYSLVLPVVPDLVKHSNVEDVASTTGTLMAAYTIATVLLSPLWGWLLDRWSARTILTLGVAGQGVIVLLLLVPNTLMGLYGIRAFQGAFAAAVVPAVLTLAAQITEPDRHGLAVARATRAALLGGLVGPLVGGVLARGSDLRLPLIVASLLLLTSVAAARRGSEGEASRRAITLEGAVPRSSGVLARLAFAAVAAGLAMGAMEVGIAVRGREVLGLNSASIGLMFFGCGVVMILVQSLAFRPQRDAFGLWRLLWPAFVVSAVGLAMLMMANQAWSLSVVVALVAAGGGVLMPTISLWIVRSAGRSHGLQLGLRAALGGFGQAAGAVAAGYAFRAQAPALVIALMLVAATLVAAWLVRRRPTPEVSSAGAAPVTGRSVLHAPTPRRLSP</sequence>
<evidence type="ECO:0000313" key="9">
    <source>
        <dbReference type="Proteomes" id="UP001064632"/>
    </source>
</evidence>
<feature type="transmembrane region" description="Helical" evidence="6">
    <location>
        <begin position="319"/>
        <end position="341"/>
    </location>
</feature>
<feature type="transmembrane region" description="Helical" evidence="6">
    <location>
        <begin position="93"/>
        <end position="114"/>
    </location>
</feature>
<evidence type="ECO:0000256" key="3">
    <source>
        <dbReference type="ARBA" id="ARBA00022692"/>
    </source>
</evidence>
<feature type="transmembrane region" description="Helical" evidence="6">
    <location>
        <begin position="35"/>
        <end position="56"/>
    </location>
</feature>